<evidence type="ECO:0000313" key="1">
    <source>
        <dbReference type="EMBL" id="GAH93299.1"/>
    </source>
</evidence>
<sequence>MKQLVFKQGKVVVEEVPTPACGAGQILVEN</sequence>
<organism evidence="1">
    <name type="scientific">marine sediment metagenome</name>
    <dbReference type="NCBI Taxonomy" id="412755"/>
    <lineage>
        <taxon>unclassified sequences</taxon>
        <taxon>metagenomes</taxon>
        <taxon>ecological metagenomes</taxon>
    </lineage>
</organism>
<dbReference type="EMBL" id="BARV01001206">
    <property type="protein sequence ID" value="GAH93299.1"/>
    <property type="molecule type" value="Genomic_DNA"/>
</dbReference>
<feature type="non-terminal residue" evidence="1">
    <location>
        <position position="30"/>
    </location>
</feature>
<gene>
    <name evidence="1" type="ORF">S06H3_03638</name>
</gene>
<comment type="caution">
    <text evidence="1">The sequence shown here is derived from an EMBL/GenBank/DDBJ whole genome shotgun (WGS) entry which is preliminary data.</text>
</comment>
<reference evidence="1" key="1">
    <citation type="journal article" date="2014" name="Front. Microbiol.">
        <title>High frequency of phylogenetically diverse reductive dehalogenase-homologous genes in deep subseafloor sedimentary metagenomes.</title>
        <authorList>
            <person name="Kawai M."/>
            <person name="Futagami T."/>
            <person name="Toyoda A."/>
            <person name="Takaki Y."/>
            <person name="Nishi S."/>
            <person name="Hori S."/>
            <person name="Arai W."/>
            <person name="Tsubouchi T."/>
            <person name="Morono Y."/>
            <person name="Uchiyama I."/>
            <person name="Ito T."/>
            <person name="Fujiyama A."/>
            <person name="Inagaki F."/>
            <person name="Takami H."/>
        </authorList>
    </citation>
    <scope>NUCLEOTIDE SEQUENCE</scope>
    <source>
        <strain evidence="1">Expedition CK06-06</strain>
    </source>
</reference>
<proteinExistence type="predicted"/>
<accession>X1KT12</accession>
<name>X1KT12_9ZZZZ</name>
<protein>
    <submittedName>
        <fullName evidence="1">Uncharacterized protein</fullName>
    </submittedName>
</protein>
<dbReference type="AlphaFoldDB" id="X1KT12"/>